<dbReference type="PANTHER" id="PTHR24228:SF59">
    <property type="entry name" value="NEUROPEPTIDE RECEPTOR 15"/>
    <property type="match status" value="1"/>
</dbReference>
<evidence type="ECO:0000256" key="8">
    <source>
        <dbReference type="ARBA" id="ARBA00023224"/>
    </source>
</evidence>
<evidence type="ECO:0000256" key="6">
    <source>
        <dbReference type="ARBA" id="ARBA00023136"/>
    </source>
</evidence>
<feature type="transmembrane region" description="Helical" evidence="10">
    <location>
        <begin position="60"/>
        <end position="80"/>
    </location>
</feature>
<feature type="transmembrane region" description="Helical" evidence="10">
    <location>
        <begin position="23"/>
        <end position="48"/>
    </location>
</feature>
<dbReference type="PROSITE" id="PS50262">
    <property type="entry name" value="G_PROTEIN_RECEP_F1_2"/>
    <property type="match status" value="1"/>
</dbReference>
<dbReference type="PRINTS" id="PR00237">
    <property type="entry name" value="GPCRRHODOPSN"/>
</dbReference>
<feature type="transmembrane region" description="Helical" evidence="10">
    <location>
        <begin position="140"/>
        <end position="160"/>
    </location>
</feature>
<comment type="caution">
    <text evidence="12">The sequence shown here is derived from an EMBL/GenBank/DDBJ whole genome shotgun (WGS) entry which is preliminary data.</text>
</comment>
<dbReference type="STRING" id="400727.A0A2T7PX32"/>
<evidence type="ECO:0000256" key="3">
    <source>
        <dbReference type="ARBA" id="ARBA00022692"/>
    </source>
</evidence>
<dbReference type="Proteomes" id="UP000245119">
    <property type="component" value="Linkage Group LG1"/>
</dbReference>
<dbReference type="PANTHER" id="PTHR24228">
    <property type="entry name" value="B2 BRADYKININ RECEPTOR/ANGIOTENSIN II RECEPTOR"/>
    <property type="match status" value="1"/>
</dbReference>
<keyword evidence="4 10" id="KW-1133">Transmembrane helix</keyword>
<keyword evidence="5 9" id="KW-0297">G-protein coupled receptor</keyword>
<keyword evidence="6 10" id="KW-0472">Membrane</keyword>
<feature type="domain" description="G-protein coupled receptors family 1 profile" evidence="11">
    <location>
        <begin position="39"/>
        <end position="297"/>
    </location>
</feature>
<evidence type="ECO:0000256" key="2">
    <source>
        <dbReference type="ARBA" id="ARBA00022475"/>
    </source>
</evidence>
<keyword evidence="7 9" id="KW-0675">Receptor</keyword>
<feature type="transmembrane region" description="Helical" evidence="10">
    <location>
        <begin position="192"/>
        <end position="213"/>
    </location>
</feature>
<dbReference type="EMBL" id="PZQS01000001">
    <property type="protein sequence ID" value="PVD37982.1"/>
    <property type="molecule type" value="Genomic_DNA"/>
</dbReference>
<dbReference type="PROSITE" id="PS00237">
    <property type="entry name" value="G_PROTEIN_RECEP_F1_1"/>
    <property type="match status" value="1"/>
</dbReference>
<evidence type="ECO:0000313" key="12">
    <source>
        <dbReference type="EMBL" id="PVD37982.1"/>
    </source>
</evidence>
<keyword evidence="2" id="KW-1003">Cell membrane</keyword>
<dbReference type="SUPFAM" id="SSF81321">
    <property type="entry name" value="Family A G protein-coupled receptor-like"/>
    <property type="match status" value="1"/>
</dbReference>
<evidence type="ECO:0000256" key="7">
    <source>
        <dbReference type="ARBA" id="ARBA00023170"/>
    </source>
</evidence>
<name>A0A2T7PX32_POMCA</name>
<dbReference type="AlphaFoldDB" id="A0A2T7PX32"/>
<gene>
    <name evidence="12" type="ORF">C0Q70_00584</name>
</gene>
<keyword evidence="3 9" id="KW-0812">Transmembrane</keyword>
<organism evidence="12 13">
    <name type="scientific">Pomacea canaliculata</name>
    <name type="common">Golden apple snail</name>
    <dbReference type="NCBI Taxonomy" id="400727"/>
    <lineage>
        <taxon>Eukaryota</taxon>
        <taxon>Metazoa</taxon>
        <taxon>Spiralia</taxon>
        <taxon>Lophotrochozoa</taxon>
        <taxon>Mollusca</taxon>
        <taxon>Gastropoda</taxon>
        <taxon>Caenogastropoda</taxon>
        <taxon>Architaenioglossa</taxon>
        <taxon>Ampullarioidea</taxon>
        <taxon>Ampullariidae</taxon>
        <taxon>Pomacea</taxon>
    </lineage>
</organism>
<protein>
    <recommendedName>
        <fullName evidence="11">G-protein coupled receptors family 1 profile domain-containing protein</fullName>
    </recommendedName>
</protein>
<feature type="transmembrane region" description="Helical" evidence="10">
    <location>
        <begin position="281"/>
        <end position="300"/>
    </location>
</feature>
<dbReference type="Pfam" id="PF00001">
    <property type="entry name" value="7tm_1"/>
    <property type="match status" value="1"/>
</dbReference>
<evidence type="ECO:0000256" key="10">
    <source>
        <dbReference type="SAM" id="Phobius"/>
    </source>
</evidence>
<dbReference type="OrthoDB" id="5965749at2759"/>
<evidence type="ECO:0000256" key="9">
    <source>
        <dbReference type="RuleBase" id="RU000688"/>
    </source>
</evidence>
<dbReference type="InterPro" id="IPR000276">
    <property type="entry name" value="GPCR_Rhodpsn"/>
</dbReference>
<dbReference type="GO" id="GO:0005886">
    <property type="term" value="C:plasma membrane"/>
    <property type="evidence" value="ECO:0007669"/>
    <property type="project" value="UniProtKB-SubCell"/>
</dbReference>
<dbReference type="Gene3D" id="1.20.1070.10">
    <property type="entry name" value="Rhodopsin 7-helix transmembrane proteins"/>
    <property type="match status" value="1"/>
</dbReference>
<reference evidence="12 13" key="1">
    <citation type="submission" date="2018-04" db="EMBL/GenBank/DDBJ databases">
        <title>The genome of golden apple snail Pomacea canaliculata provides insight into stress tolerance and invasive adaptation.</title>
        <authorList>
            <person name="Liu C."/>
            <person name="Liu B."/>
            <person name="Ren Y."/>
            <person name="Zhang Y."/>
            <person name="Wang H."/>
            <person name="Li S."/>
            <person name="Jiang F."/>
            <person name="Yin L."/>
            <person name="Zhang G."/>
            <person name="Qian W."/>
            <person name="Fan W."/>
        </authorList>
    </citation>
    <scope>NUCLEOTIDE SEQUENCE [LARGE SCALE GENOMIC DNA]</scope>
    <source>
        <strain evidence="12">SZHN2017</strain>
        <tissue evidence="12">Muscle</tissue>
    </source>
</reference>
<evidence type="ECO:0000256" key="4">
    <source>
        <dbReference type="ARBA" id="ARBA00022989"/>
    </source>
</evidence>
<comment type="similarity">
    <text evidence="9">Belongs to the G-protein coupled receptor 1 family.</text>
</comment>
<accession>A0A2T7PX32</accession>
<sequence>MASNNSSEVESLPLESISCGVKVVVLALGCLSCVSGILGNILILSTLMSYKVLRSQHNMYVGNLAVADLLVIGYFVPHWLLDVLLGYQPVVNAVHCQANAFIMTTSFMVSVYTLVMIGLDRYISVCHNALYVTVVTKSRTAFTCVLLWLASAAISALPFFQVGNTRFYYNRILHFCIYDTSNPLSLGFIRNMVNLILPAICIGIFSLGILNFWKKSRNRIDRWTSGREQNVSVRNRISQSDVALVRSLVLVFAVLIVLYIPFASGTLISKMVPVSADTFSILSFLLFLNHSINWMVYGLMNKHFKDGYKRQLRLCMKRQTTSDTGEKTRVTLTVADESTI</sequence>
<keyword evidence="8 9" id="KW-0807">Transducer</keyword>
<dbReference type="CDD" id="cd00637">
    <property type="entry name" value="7tm_classA_rhodopsin-like"/>
    <property type="match status" value="1"/>
</dbReference>
<dbReference type="InterPro" id="IPR017452">
    <property type="entry name" value="GPCR_Rhodpsn_7TM"/>
</dbReference>
<keyword evidence="13" id="KW-1185">Reference proteome</keyword>
<evidence type="ECO:0000256" key="1">
    <source>
        <dbReference type="ARBA" id="ARBA00004651"/>
    </source>
</evidence>
<dbReference type="GO" id="GO:0004930">
    <property type="term" value="F:G protein-coupled receptor activity"/>
    <property type="evidence" value="ECO:0007669"/>
    <property type="project" value="UniProtKB-KW"/>
</dbReference>
<proteinExistence type="inferred from homology"/>
<feature type="transmembrane region" description="Helical" evidence="10">
    <location>
        <begin position="243"/>
        <end position="261"/>
    </location>
</feature>
<comment type="subcellular location">
    <subcellularLocation>
        <location evidence="1">Cell membrane</location>
        <topology evidence="1">Multi-pass membrane protein</topology>
    </subcellularLocation>
</comment>
<evidence type="ECO:0000256" key="5">
    <source>
        <dbReference type="ARBA" id="ARBA00023040"/>
    </source>
</evidence>
<evidence type="ECO:0000313" key="13">
    <source>
        <dbReference type="Proteomes" id="UP000245119"/>
    </source>
</evidence>
<dbReference type="SMART" id="SM01381">
    <property type="entry name" value="7TM_GPCR_Srsx"/>
    <property type="match status" value="1"/>
</dbReference>
<feature type="transmembrane region" description="Helical" evidence="10">
    <location>
        <begin position="100"/>
        <end position="119"/>
    </location>
</feature>
<evidence type="ECO:0000259" key="11">
    <source>
        <dbReference type="PROSITE" id="PS50262"/>
    </source>
</evidence>